<keyword evidence="15" id="KW-0408">Iron</keyword>
<keyword evidence="16" id="KW-0902">Two-component regulatory system</keyword>
<evidence type="ECO:0000256" key="9">
    <source>
        <dbReference type="ARBA" id="ARBA00022490"/>
    </source>
</evidence>
<evidence type="ECO:0000256" key="18">
    <source>
        <dbReference type="ARBA" id="ARBA00023136"/>
    </source>
</evidence>
<dbReference type="InterPro" id="IPR036890">
    <property type="entry name" value="HATPase_C_sf"/>
</dbReference>
<evidence type="ECO:0000256" key="15">
    <source>
        <dbReference type="ARBA" id="ARBA00023004"/>
    </source>
</evidence>
<dbReference type="SUPFAM" id="SSF55874">
    <property type="entry name" value="ATPase domain of HSP90 chaperone/DNA topoisomerase II/histidine kinase"/>
    <property type="match status" value="1"/>
</dbReference>
<dbReference type="GO" id="GO:0016301">
    <property type="term" value="F:kinase activity"/>
    <property type="evidence" value="ECO:0007669"/>
    <property type="project" value="UniProtKB-KW"/>
</dbReference>
<feature type="transmembrane region" description="Helical" evidence="21">
    <location>
        <begin position="157"/>
        <end position="176"/>
    </location>
</feature>
<feature type="transmembrane region" description="Helical" evidence="21">
    <location>
        <begin position="92"/>
        <end position="117"/>
    </location>
</feature>
<feature type="transmembrane region" description="Helical" evidence="21">
    <location>
        <begin position="129"/>
        <end position="150"/>
    </location>
</feature>
<keyword evidence="14 21" id="KW-1133">Transmembrane helix</keyword>
<comment type="catalytic activity">
    <reaction evidence="1">
        <text>ATP + protein L-histidine = ADP + protein N-phospho-L-histidine.</text>
        <dbReference type="EC" id="2.7.13.3"/>
    </reaction>
</comment>
<dbReference type="PANTHER" id="PTHR24421">
    <property type="entry name" value="NITRATE/NITRITE SENSOR PROTEIN NARX-RELATED"/>
    <property type="match status" value="1"/>
</dbReference>
<name>A0ABT8G3C1_9MICO</name>
<evidence type="ECO:0000256" key="16">
    <source>
        <dbReference type="ARBA" id="ARBA00023012"/>
    </source>
</evidence>
<accession>A0ABT8G3C1</accession>
<evidence type="ECO:0000256" key="1">
    <source>
        <dbReference type="ARBA" id="ARBA00000085"/>
    </source>
</evidence>
<keyword evidence="24" id="KW-1185">Reference proteome</keyword>
<dbReference type="CDD" id="cd16917">
    <property type="entry name" value="HATPase_UhpB-NarQ-NarX-like"/>
    <property type="match status" value="1"/>
</dbReference>
<evidence type="ECO:0000256" key="17">
    <source>
        <dbReference type="ARBA" id="ARBA00023014"/>
    </source>
</evidence>
<dbReference type="SMART" id="SM00387">
    <property type="entry name" value="HATPase_c"/>
    <property type="match status" value="1"/>
</dbReference>
<evidence type="ECO:0000313" key="23">
    <source>
        <dbReference type="EMBL" id="MDN4473512.1"/>
    </source>
</evidence>
<comment type="cofactor">
    <cofactor evidence="2">
        <name>[4Fe-4S] cluster</name>
        <dbReference type="ChEBI" id="CHEBI:49883"/>
    </cofactor>
</comment>
<keyword evidence="13 23" id="KW-0418">Kinase</keyword>
<keyword evidence="18 21" id="KW-0472">Membrane</keyword>
<comment type="caution">
    <text evidence="23">The sequence shown here is derived from an EMBL/GenBank/DDBJ whole genome shotgun (WGS) entry which is preliminary data.</text>
</comment>
<reference evidence="23" key="1">
    <citation type="submission" date="2023-06" db="EMBL/GenBank/DDBJ databases">
        <title>SYSU T00b26.</title>
        <authorList>
            <person name="Gao L."/>
            <person name="Fang B.-Z."/>
            <person name="Li W.-J."/>
        </authorList>
    </citation>
    <scope>NUCLEOTIDE SEQUENCE</scope>
    <source>
        <strain evidence="23">SYSU T00b26</strain>
    </source>
</reference>
<comment type="function">
    <text evidence="19">Member of the two-component regulatory system NreB/NreC involved in the control of dissimilatory nitrate/nitrite reduction in response to oxygen. NreB functions as a direct oxygen sensor histidine kinase which is autophosphorylated, in the absence of oxygen, probably at the conserved histidine residue, and transfers its phosphate group probably to a conserved aspartate residue of NreC. NreB/NreC activates the expression of the nitrate (narGHJI) and nitrite (nir) reductase operons, as well as the putative nitrate transporter gene narT.</text>
</comment>
<keyword evidence="17" id="KW-0411">Iron-sulfur</keyword>
<evidence type="ECO:0000259" key="22">
    <source>
        <dbReference type="PROSITE" id="PS50109"/>
    </source>
</evidence>
<keyword evidence="8" id="KW-0004">4Fe-4S</keyword>
<protein>
    <recommendedName>
        <fullName evidence="6">Oxygen sensor histidine kinase NreB</fullName>
        <ecNumber evidence="5">2.7.13.3</ecNumber>
    </recommendedName>
    <alternativeName>
        <fullName evidence="20">Nitrogen regulation protein B</fullName>
    </alternativeName>
</protein>
<dbReference type="InterPro" id="IPR011712">
    <property type="entry name" value="Sig_transdc_His_kin_sub3_dim/P"/>
</dbReference>
<evidence type="ECO:0000256" key="7">
    <source>
        <dbReference type="ARBA" id="ARBA00022475"/>
    </source>
</evidence>
<dbReference type="InterPro" id="IPR050482">
    <property type="entry name" value="Sensor_HK_TwoCompSys"/>
</dbReference>
<keyword evidence="11 21" id="KW-0812">Transmembrane</keyword>
<evidence type="ECO:0000256" key="2">
    <source>
        <dbReference type="ARBA" id="ARBA00001966"/>
    </source>
</evidence>
<dbReference type="Pfam" id="PF02518">
    <property type="entry name" value="HATPase_c"/>
    <property type="match status" value="1"/>
</dbReference>
<dbReference type="PANTHER" id="PTHR24421:SF37">
    <property type="entry name" value="SENSOR HISTIDINE KINASE NARS"/>
    <property type="match status" value="1"/>
</dbReference>
<dbReference type="EC" id="2.7.13.3" evidence="5"/>
<dbReference type="InterPro" id="IPR005467">
    <property type="entry name" value="His_kinase_dom"/>
</dbReference>
<dbReference type="PROSITE" id="PS50109">
    <property type="entry name" value="HIS_KIN"/>
    <property type="match status" value="1"/>
</dbReference>
<comment type="subcellular location">
    <subcellularLocation>
        <location evidence="4">Cell membrane</location>
        <topology evidence="4">Multi-pass membrane protein</topology>
    </subcellularLocation>
    <subcellularLocation>
        <location evidence="3">Cytoplasm</location>
    </subcellularLocation>
</comment>
<evidence type="ECO:0000256" key="20">
    <source>
        <dbReference type="ARBA" id="ARBA00030800"/>
    </source>
</evidence>
<feature type="transmembrane region" description="Helical" evidence="21">
    <location>
        <begin position="52"/>
        <end position="71"/>
    </location>
</feature>
<proteinExistence type="predicted"/>
<feature type="transmembrane region" description="Helical" evidence="21">
    <location>
        <begin position="28"/>
        <end position="46"/>
    </location>
</feature>
<evidence type="ECO:0000313" key="24">
    <source>
        <dbReference type="Proteomes" id="UP001172738"/>
    </source>
</evidence>
<gene>
    <name evidence="23" type="ORF">QQX04_10960</name>
</gene>
<evidence type="ECO:0000256" key="19">
    <source>
        <dbReference type="ARBA" id="ARBA00024827"/>
    </source>
</evidence>
<keyword evidence="7" id="KW-1003">Cell membrane</keyword>
<dbReference type="EMBL" id="JAUHPV010000006">
    <property type="protein sequence ID" value="MDN4473512.1"/>
    <property type="molecule type" value="Genomic_DNA"/>
</dbReference>
<evidence type="ECO:0000256" key="14">
    <source>
        <dbReference type="ARBA" id="ARBA00022989"/>
    </source>
</evidence>
<evidence type="ECO:0000256" key="12">
    <source>
        <dbReference type="ARBA" id="ARBA00022723"/>
    </source>
</evidence>
<evidence type="ECO:0000256" key="13">
    <source>
        <dbReference type="ARBA" id="ARBA00022777"/>
    </source>
</evidence>
<keyword evidence="9" id="KW-0963">Cytoplasm</keyword>
<dbReference type="InterPro" id="IPR017205">
    <property type="entry name" value="Sig_transdc_His_kinase_ChrS"/>
</dbReference>
<dbReference type="Proteomes" id="UP001172738">
    <property type="component" value="Unassembled WGS sequence"/>
</dbReference>
<dbReference type="InterPro" id="IPR004358">
    <property type="entry name" value="Sig_transdc_His_kin-like_C"/>
</dbReference>
<evidence type="ECO:0000256" key="10">
    <source>
        <dbReference type="ARBA" id="ARBA00022679"/>
    </source>
</evidence>
<evidence type="ECO:0000256" key="4">
    <source>
        <dbReference type="ARBA" id="ARBA00004651"/>
    </source>
</evidence>
<dbReference type="Pfam" id="PF07730">
    <property type="entry name" value="HisKA_3"/>
    <property type="match status" value="1"/>
</dbReference>
<sequence length="415" mass="44304">MRTLQEQPAQEWSVESAHHARRRLRMQWAVFFLVTALLVSAVIALTEHDEAWRAPVAIVALWIPLISFRLLTSWWFTVSDMTREPWRGWAHAAIATASMAVATIADSESLIALFYVVPTLYIAQTYRSALASTVLLHGAVAGAAIATDAVFGGDTRLIVLGALGSIAFSAAFGWPVEAIGIAAYRNAQLAARLDSQQQEIARLSRDQGVATERERVARELHDTVTQGLVSILALSRAAREAIQDDPRAADAHLDRIGLLARDSLDESRRVVAAVQPGLLDGASLHEAVARAVESFADRTGVEGVAALDADMPPLPPATSTALLRVCQQALANAEHHACPSRVEVSIRQSDGAVRLTVTDDGVGFDATAPRPAPGRGRGLPDMASRVEDLGGAFLVVSQPGSGTTVTASIDLKEAR</sequence>
<evidence type="ECO:0000256" key="8">
    <source>
        <dbReference type="ARBA" id="ARBA00022485"/>
    </source>
</evidence>
<dbReference type="InterPro" id="IPR003594">
    <property type="entry name" value="HATPase_dom"/>
</dbReference>
<keyword evidence="12" id="KW-0479">Metal-binding</keyword>
<organism evidence="23 24">
    <name type="scientific">Demequina zhanjiangensis</name>
    <dbReference type="NCBI Taxonomy" id="3051659"/>
    <lineage>
        <taxon>Bacteria</taxon>
        <taxon>Bacillati</taxon>
        <taxon>Actinomycetota</taxon>
        <taxon>Actinomycetes</taxon>
        <taxon>Micrococcales</taxon>
        <taxon>Demequinaceae</taxon>
        <taxon>Demequina</taxon>
    </lineage>
</organism>
<evidence type="ECO:0000256" key="21">
    <source>
        <dbReference type="SAM" id="Phobius"/>
    </source>
</evidence>
<evidence type="ECO:0000256" key="11">
    <source>
        <dbReference type="ARBA" id="ARBA00022692"/>
    </source>
</evidence>
<dbReference type="PRINTS" id="PR00344">
    <property type="entry name" value="BCTRLSENSOR"/>
</dbReference>
<dbReference type="RefSeq" id="WP_301129119.1">
    <property type="nucleotide sequence ID" value="NZ_JAUHPV010000006.1"/>
</dbReference>
<feature type="domain" description="Histidine kinase" evidence="22">
    <location>
        <begin position="215"/>
        <end position="413"/>
    </location>
</feature>
<dbReference type="Gene3D" id="1.20.5.1930">
    <property type="match status" value="1"/>
</dbReference>
<dbReference type="Gene3D" id="3.30.565.10">
    <property type="entry name" value="Histidine kinase-like ATPase, C-terminal domain"/>
    <property type="match status" value="1"/>
</dbReference>
<evidence type="ECO:0000256" key="5">
    <source>
        <dbReference type="ARBA" id="ARBA00012438"/>
    </source>
</evidence>
<evidence type="ECO:0000256" key="3">
    <source>
        <dbReference type="ARBA" id="ARBA00004496"/>
    </source>
</evidence>
<dbReference type="PIRSF" id="PIRSF037434">
    <property type="entry name" value="STHK_ChrS"/>
    <property type="match status" value="1"/>
</dbReference>
<evidence type="ECO:0000256" key="6">
    <source>
        <dbReference type="ARBA" id="ARBA00017322"/>
    </source>
</evidence>
<keyword evidence="10" id="KW-0808">Transferase</keyword>